<dbReference type="EMBL" id="CP071793">
    <property type="protein sequence ID" value="QTD48232.1"/>
    <property type="molecule type" value="Genomic_DNA"/>
</dbReference>
<dbReference type="CDD" id="cd05242">
    <property type="entry name" value="SDR_a8"/>
    <property type="match status" value="1"/>
</dbReference>
<dbReference type="RefSeq" id="WP_237377890.1">
    <property type="nucleotide sequence ID" value="NZ_CP071793.1"/>
</dbReference>
<keyword evidence="5" id="KW-1185">Reference proteome</keyword>
<feature type="domain" description="NAD-dependent epimerase/dehydratase" evidence="2">
    <location>
        <begin position="4"/>
        <end position="215"/>
    </location>
</feature>
<proteinExistence type="inferred from homology"/>
<dbReference type="InterPro" id="IPR010099">
    <property type="entry name" value="SDR39U1"/>
</dbReference>
<reference evidence="4" key="1">
    <citation type="submission" date="2021-03" db="EMBL/GenBank/DDBJ databases">
        <title>Acanthopleuribacteraceae sp. M133.</title>
        <authorList>
            <person name="Wang G."/>
        </authorList>
    </citation>
    <scope>NUCLEOTIDE SEQUENCE</scope>
    <source>
        <strain evidence="4">M133</strain>
    </source>
</reference>
<dbReference type="NCBIfam" id="TIGR01777">
    <property type="entry name" value="yfcH"/>
    <property type="match status" value="1"/>
</dbReference>
<evidence type="ECO:0000256" key="1">
    <source>
        <dbReference type="ARBA" id="ARBA00009353"/>
    </source>
</evidence>
<gene>
    <name evidence="4" type="ORF">J3U87_21820</name>
</gene>
<name>A0A8A4TGC9_SULCO</name>
<dbReference type="InterPro" id="IPR036291">
    <property type="entry name" value="NAD(P)-bd_dom_sf"/>
</dbReference>
<dbReference type="PANTHER" id="PTHR11092">
    <property type="entry name" value="SUGAR NUCLEOTIDE EPIMERASE RELATED"/>
    <property type="match status" value="1"/>
</dbReference>
<dbReference type="InterPro" id="IPR013549">
    <property type="entry name" value="DUF1731"/>
</dbReference>
<sequence>MNIVMGGAGGMIGQALSQAFQEDGADIHRLVRPSSDKGRQDRTVAWDPEQGTIDAAKLEGKDAVVHLGGESLVSGYWSEARKKRIRDSRVKSTELLGKTLAGLQNPPKTFVCASAIGFYDQHANTKLDETAPSGKGFLADVCSDWEAATRDAANAGIRVVNARIGIVLTPKGGALAKMLTPFKMGVGGRLGSGRQGMSWIALTDVVRALQFCVHHGSLSGPVNLTAPNPVDNREFTRILGKVLHRPTLFPVPGFAIRLAMGEMGRALLLSGAQILPTKLNQAGFQFQSAELESALIHELGH</sequence>
<dbReference type="Gene3D" id="3.40.50.720">
    <property type="entry name" value="NAD(P)-binding Rossmann-like Domain"/>
    <property type="match status" value="1"/>
</dbReference>
<dbReference type="PANTHER" id="PTHR11092:SF0">
    <property type="entry name" value="EPIMERASE FAMILY PROTEIN SDR39U1"/>
    <property type="match status" value="1"/>
</dbReference>
<protein>
    <submittedName>
        <fullName evidence="4">TIGR01777 family oxidoreductase</fullName>
    </submittedName>
</protein>
<evidence type="ECO:0000259" key="2">
    <source>
        <dbReference type="Pfam" id="PF01370"/>
    </source>
</evidence>
<dbReference type="SUPFAM" id="SSF51735">
    <property type="entry name" value="NAD(P)-binding Rossmann-fold domains"/>
    <property type="match status" value="1"/>
</dbReference>
<feature type="domain" description="DUF1731" evidence="3">
    <location>
        <begin position="251"/>
        <end position="296"/>
    </location>
</feature>
<dbReference type="Proteomes" id="UP000663929">
    <property type="component" value="Chromosome"/>
</dbReference>
<comment type="similarity">
    <text evidence="1">Belongs to the NAD(P)-dependent epimerase/dehydratase family. SDR39U1 subfamily.</text>
</comment>
<evidence type="ECO:0000313" key="4">
    <source>
        <dbReference type="EMBL" id="QTD48232.1"/>
    </source>
</evidence>
<dbReference type="KEGG" id="scor:J3U87_21820"/>
<organism evidence="4 5">
    <name type="scientific">Sulfidibacter corallicola</name>
    <dbReference type="NCBI Taxonomy" id="2818388"/>
    <lineage>
        <taxon>Bacteria</taxon>
        <taxon>Pseudomonadati</taxon>
        <taxon>Acidobacteriota</taxon>
        <taxon>Holophagae</taxon>
        <taxon>Acanthopleuribacterales</taxon>
        <taxon>Acanthopleuribacteraceae</taxon>
        <taxon>Sulfidibacter</taxon>
    </lineage>
</organism>
<dbReference type="InterPro" id="IPR001509">
    <property type="entry name" value="Epimerase_deHydtase"/>
</dbReference>
<evidence type="ECO:0000259" key="3">
    <source>
        <dbReference type="Pfam" id="PF08338"/>
    </source>
</evidence>
<evidence type="ECO:0000313" key="5">
    <source>
        <dbReference type="Proteomes" id="UP000663929"/>
    </source>
</evidence>
<dbReference type="Pfam" id="PF08338">
    <property type="entry name" value="DUF1731"/>
    <property type="match status" value="1"/>
</dbReference>
<dbReference type="Pfam" id="PF01370">
    <property type="entry name" value="Epimerase"/>
    <property type="match status" value="1"/>
</dbReference>
<accession>A0A8A4TGC9</accession>
<dbReference type="AlphaFoldDB" id="A0A8A4TGC9"/>